<dbReference type="KEGG" id="odi:ODI_R2601"/>
<dbReference type="OrthoDB" id="9763290at2"/>
<dbReference type="PROSITE" id="PS51278">
    <property type="entry name" value="GATASE_TYPE_2"/>
    <property type="match status" value="1"/>
</dbReference>
<dbReference type="AlphaFoldDB" id="A0A1C3K6T6"/>
<evidence type="ECO:0000313" key="11">
    <source>
        <dbReference type="EMBL" id="SBT27239.1"/>
    </source>
</evidence>
<keyword evidence="8" id="KW-0061">Asparagine biosynthesis</keyword>
<name>A0A1C3K6T6_9BURK</name>
<dbReference type="GO" id="GO:0004066">
    <property type="term" value="F:asparagine synthase (glutamine-hydrolyzing) activity"/>
    <property type="evidence" value="ECO:0007669"/>
    <property type="project" value="UniProtKB-EC"/>
</dbReference>
<organism evidence="11 13">
    <name type="scientific">Orrella dioscoreae</name>
    <dbReference type="NCBI Taxonomy" id="1851544"/>
    <lineage>
        <taxon>Bacteria</taxon>
        <taxon>Pseudomonadati</taxon>
        <taxon>Pseudomonadota</taxon>
        <taxon>Betaproteobacteria</taxon>
        <taxon>Burkholderiales</taxon>
        <taxon>Alcaligenaceae</taxon>
        <taxon>Orrella</taxon>
    </lineage>
</organism>
<keyword evidence="8" id="KW-0028">Amino-acid biosynthesis</keyword>
<evidence type="ECO:0000256" key="5">
    <source>
        <dbReference type="ARBA" id="ARBA00022840"/>
    </source>
</evidence>
<comment type="catalytic activity">
    <reaction evidence="7">
        <text>L-aspartate + L-glutamine + ATP + H2O = L-asparagine + L-glutamate + AMP + diphosphate + H(+)</text>
        <dbReference type="Rhea" id="RHEA:12228"/>
        <dbReference type="ChEBI" id="CHEBI:15377"/>
        <dbReference type="ChEBI" id="CHEBI:15378"/>
        <dbReference type="ChEBI" id="CHEBI:29985"/>
        <dbReference type="ChEBI" id="CHEBI:29991"/>
        <dbReference type="ChEBI" id="CHEBI:30616"/>
        <dbReference type="ChEBI" id="CHEBI:33019"/>
        <dbReference type="ChEBI" id="CHEBI:58048"/>
        <dbReference type="ChEBI" id="CHEBI:58359"/>
        <dbReference type="ChEBI" id="CHEBI:456215"/>
        <dbReference type="EC" id="6.3.5.4"/>
    </reaction>
</comment>
<dbReference type="InterPro" id="IPR014729">
    <property type="entry name" value="Rossmann-like_a/b/a_fold"/>
</dbReference>
<sequence length="631" mass="70627">MCGILGGWWHQAPGNLTQRLQAGVDALRHRGPNDSGIETSEQSGGTLGLAHTRLSILDLSPAGHQPRRSADGRYWMTFNGEIYNYRELRVELAREGHVFESDSDTEVLLCAWQSWGEAALPRLTGMFAFVVFDTVAQTLTCVVDPFAIKPFFWRAENGSFSFASEARALQALADGPPRLNWQTAYDYLAHGVYDSSASTFTQGVHRLPAGHLLRWKLGATTLPTVHVWWQAPVVAPRRIGFADATAQLREMFLDSVRLHLRSDVPLGAALSGGIDSSAIVCAMRHLEPDLPLHTVSFIAEGSPQSEAHWVDQINQHVGAIPHKVVVQPGELVAQLDDLIQAQGEPFGSTSIYAQYRVFKAARENGLTVMLEGQGADEVLAGYQGYPAFRMQSLIETGRLPQAVSFMLAWRQWPGRDTRHLLRHTASLFLKDDTYHALRTRYGHTESEPAWLDARLLDENQVRRSYPRPTAMAPAPGRRVIQELARALGQSGLPALLRQGDRNAMRFSIENRVPFLTLALAEFLLSLPEDYLISRGGETKHILRAALRGLVPDAILDRRDKIGLVTPEHQWLKDFAPQAREWLADSQDIPFLDTRALLDAFDAIIQGKQPFSWQAWRWINFVRWYRVSGMQA</sequence>
<dbReference type="NCBIfam" id="TIGR01536">
    <property type="entry name" value="asn_synth_AEB"/>
    <property type="match status" value="1"/>
</dbReference>
<dbReference type="GO" id="GO:0005829">
    <property type="term" value="C:cytosol"/>
    <property type="evidence" value="ECO:0007669"/>
    <property type="project" value="TreeGrafter"/>
</dbReference>
<evidence type="ECO:0000259" key="10">
    <source>
        <dbReference type="PROSITE" id="PS51278"/>
    </source>
</evidence>
<dbReference type="InterPro" id="IPR017932">
    <property type="entry name" value="GATase_2_dom"/>
</dbReference>
<reference evidence="11 13" key="1">
    <citation type="submission" date="2016-06" db="EMBL/GenBank/DDBJ databases">
        <authorList>
            <person name="Kjaerup R.B."/>
            <person name="Dalgaard T.S."/>
            <person name="Juul-Madsen H.R."/>
        </authorList>
    </citation>
    <scope>NUCLEOTIDE SEQUENCE [LARGE SCALE GENOMIC DNA]</scope>
    <source>
        <strain evidence="11">Orrdi1</strain>
    </source>
</reference>
<evidence type="ECO:0000256" key="2">
    <source>
        <dbReference type="ARBA" id="ARBA00005752"/>
    </source>
</evidence>
<dbReference type="CDD" id="cd00712">
    <property type="entry name" value="AsnB"/>
    <property type="match status" value="1"/>
</dbReference>
<accession>A0A1C3K6T6</accession>
<dbReference type="RefSeq" id="WP_067758485.1">
    <property type="nucleotide sequence ID" value="NZ_LT907988.1"/>
</dbReference>
<dbReference type="SUPFAM" id="SSF56235">
    <property type="entry name" value="N-terminal nucleophile aminohydrolases (Ntn hydrolases)"/>
    <property type="match status" value="1"/>
</dbReference>
<evidence type="ECO:0000256" key="8">
    <source>
        <dbReference type="PIRSR" id="PIRSR001589-1"/>
    </source>
</evidence>
<keyword evidence="6 8" id="KW-0315">Glutamine amidotransferase</keyword>
<dbReference type="Gene3D" id="3.40.50.620">
    <property type="entry name" value="HUPs"/>
    <property type="match status" value="1"/>
</dbReference>
<comment type="pathway">
    <text evidence="1">Amino-acid biosynthesis; L-asparagine biosynthesis; L-asparagine from L-aspartate (L-Gln route): step 1/1.</text>
</comment>
<dbReference type="STRING" id="1851544.ODI_03826"/>
<dbReference type="Pfam" id="PF13537">
    <property type="entry name" value="GATase_7"/>
    <property type="match status" value="1"/>
</dbReference>
<dbReference type="CDD" id="cd01991">
    <property type="entry name" value="Asn_synthase_B_C"/>
    <property type="match status" value="1"/>
</dbReference>
<dbReference type="Proteomes" id="UP000078558">
    <property type="component" value="Chromosome I"/>
</dbReference>
<keyword evidence="4 9" id="KW-0547">Nucleotide-binding</keyword>
<feature type="domain" description="Glutamine amidotransferase type-2" evidence="10">
    <location>
        <begin position="2"/>
        <end position="218"/>
    </location>
</feature>
<evidence type="ECO:0000313" key="13">
    <source>
        <dbReference type="Proteomes" id="UP000078558"/>
    </source>
</evidence>
<evidence type="ECO:0000256" key="7">
    <source>
        <dbReference type="ARBA" id="ARBA00048741"/>
    </source>
</evidence>
<comment type="similarity">
    <text evidence="2">Belongs to the asparagine synthetase family.</text>
</comment>
<dbReference type="PANTHER" id="PTHR43284">
    <property type="entry name" value="ASPARAGINE SYNTHETASE (GLUTAMINE-HYDROLYZING)"/>
    <property type="match status" value="1"/>
</dbReference>
<dbReference type="InterPro" id="IPR029055">
    <property type="entry name" value="Ntn_hydrolases_N"/>
</dbReference>
<dbReference type="InterPro" id="IPR006426">
    <property type="entry name" value="Asn_synth_AEB"/>
</dbReference>
<evidence type="ECO:0000256" key="6">
    <source>
        <dbReference type="ARBA" id="ARBA00022962"/>
    </source>
</evidence>
<dbReference type="SUPFAM" id="SSF52402">
    <property type="entry name" value="Adenine nucleotide alpha hydrolases-like"/>
    <property type="match status" value="1"/>
</dbReference>
<feature type="active site" description="For GATase activity" evidence="8">
    <location>
        <position position="2"/>
    </location>
</feature>
<gene>
    <name evidence="11" type="ORF">ODI_03826</name>
    <name evidence="12" type="ORF">ODI_R2601</name>
</gene>
<evidence type="ECO:0000256" key="1">
    <source>
        <dbReference type="ARBA" id="ARBA00005187"/>
    </source>
</evidence>
<dbReference type="EC" id="6.3.5.4" evidence="3"/>
<dbReference type="EMBL" id="FLRC01000053">
    <property type="protein sequence ID" value="SBT27239.1"/>
    <property type="molecule type" value="Genomic_DNA"/>
</dbReference>
<evidence type="ECO:0000256" key="4">
    <source>
        <dbReference type="ARBA" id="ARBA00022741"/>
    </source>
</evidence>
<dbReference type="GO" id="GO:0005524">
    <property type="term" value="F:ATP binding"/>
    <property type="evidence" value="ECO:0007669"/>
    <property type="project" value="UniProtKB-KW"/>
</dbReference>
<keyword evidence="13" id="KW-1185">Reference proteome</keyword>
<dbReference type="InterPro" id="IPR033738">
    <property type="entry name" value="AsnB_N"/>
</dbReference>
<dbReference type="PANTHER" id="PTHR43284:SF1">
    <property type="entry name" value="ASPARAGINE SYNTHETASE"/>
    <property type="match status" value="1"/>
</dbReference>
<dbReference type="Pfam" id="PF00733">
    <property type="entry name" value="Asn_synthase"/>
    <property type="match status" value="1"/>
</dbReference>
<evidence type="ECO:0000313" key="12">
    <source>
        <dbReference type="EMBL" id="SOE50247.1"/>
    </source>
</evidence>
<proteinExistence type="inferred from homology"/>
<dbReference type="Gene3D" id="3.60.20.10">
    <property type="entry name" value="Glutamine Phosphoribosylpyrophosphate, subunit 1, domain 1"/>
    <property type="match status" value="1"/>
</dbReference>
<keyword evidence="5 9" id="KW-0067">ATP-binding</keyword>
<evidence type="ECO:0000256" key="3">
    <source>
        <dbReference type="ARBA" id="ARBA00012737"/>
    </source>
</evidence>
<dbReference type="InterPro" id="IPR001962">
    <property type="entry name" value="Asn_synthase"/>
</dbReference>
<dbReference type="EMBL" id="LT907988">
    <property type="protein sequence ID" value="SOE50247.1"/>
    <property type="molecule type" value="Genomic_DNA"/>
</dbReference>
<protein>
    <recommendedName>
        <fullName evidence="3">asparagine synthase (glutamine-hydrolyzing)</fullName>
        <ecNumber evidence="3">6.3.5.4</ecNumber>
    </recommendedName>
</protein>
<feature type="binding site" evidence="9">
    <location>
        <position position="104"/>
    </location>
    <ligand>
        <name>L-glutamine</name>
        <dbReference type="ChEBI" id="CHEBI:58359"/>
    </ligand>
</feature>
<dbReference type="PIRSF" id="PIRSF001589">
    <property type="entry name" value="Asn_synthetase_glu-h"/>
    <property type="match status" value="1"/>
</dbReference>
<dbReference type="GO" id="GO:0006529">
    <property type="term" value="P:asparagine biosynthetic process"/>
    <property type="evidence" value="ECO:0007669"/>
    <property type="project" value="UniProtKB-KW"/>
</dbReference>
<keyword evidence="11" id="KW-0436">Ligase</keyword>
<evidence type="ECO:0000256" key="9">
    <source>
        <dbReference type="PIRSR" id="PIRSR001589-2"/>
    </source>
</evidence>
<reference evidence="12 13" key="2">
    <citation type="submission" date="2017-08" db="EMBL/GenBank/DDBJ databases">
        <authorList>
            <person name="de Groot N.N."/>
        </authorList>
    </citation>
    <scope>NUCLEOTIDE SEQUENCE [LARGE SCALE GENOMIC DNA]</scope>
    <source>
        <strain evidence="12">Orrdi1</strain>
    </source>
</reference>
<dbReference type="InterPro" id="IPR051786">
    <property type="entry name" value="ASN_synthetase/amidase"/>
</dbReference>